<dbReference type="OrthoDB" id="1467014at2"/>
<gene>
    <name evidence="2" type="ORF">FO442_01805</name>
</gene>
<feature type="transmembrane region" description="Helical" evidence="1">
    <location>
        <begin position="157"/>
        <end position="180"/>
    </location>
</feature>
<proteinExistence type="predicted"/>
<dbReference type="InterPro" id="IPR025250">
    <property type="entry name" value="DUF4199"/>
</dbReference>
<keyword evidence="1" id="KW-0812">Transmembrane</keyword>
<keyword evidence="3" id="KW-1185">Reference proteome</keyword>
<evidence type="ECO:0000313" key="2">
    <source>
        <dbReference type="EMBL" id="TSJ47889.1"/>
    </source>
</evidence>
<dbReference type="Proteomes" id="UP000316008">
    <property type="component" value="Unassembled WGS sequence"/>
</dbReference>
<feature type="transmembrane region" description="Helical" evidence="1">
    <location>
        <begin position="7"/>
        <end position="28"/>
    </location>
</feature>
<feature type="transmembrane region" description="Helical" evidence="1">
    <location>
        <begin position="34"/>
        <end position="54"/>
    </location>
</feature>
<evidence type="ECO:0000313" key="3">
    <source>
        <dbReference type="Proteomes" id="UP000316008"/>
    </source>
</evidence>
<organism evidence="2 3">
    <name type="scientific">Fluviicola chungangensis</name>
    <dbReference type="NCBI Taxonomy" id="2597671"/>
    <lineage>
        <taxon>Bacteria</taxon>
        <taxon>Pseudomonadati</taxon>
        <taxon>Bacteroidota</taxon>
        <taxon>Flavobacteriia</taxon>
        <taxon>Flavobacteriales</taxon>
        <taxon>Crocinitomicaceae</taxon>
        <taxon>Fluviicola</taxon>
    </lineage>
</organism>
<reference evidence="2 3" key="1">
    <citation type="submission" date="2019-07" db="EMBL/GenBank/DDBJ databases">
        <authorList>
            <person name="Huq M.A."/>
        </authorList>
    </citation>
    <scope>NUCLEOTIDE SEQUENCE [LARGE SCALE GENOMIC DNA]</scope>
    <source>
        <strain evidence="2 3">MAH-3</strain>
    </source>
</reference>
<keyword evidence="1" id="KW-0472">Membrane</keyword>
<comment type="caution">
    <text evidence="2">The sequence shown here is derived from an EMBL/GenBank/DDBJ whole genome shotgun (WGS) entry which is preliminary data.</text>
</comment>
<dbReference type="EMBL" id="VLPL01000001">
    <property type="protein sequence ID" value="TSJ47889.1"/>
    <property type="molecule type" value="Genomic_DNA"/>
</dbReference>
<evidence type="ECO:0000256" key="1">
    <source>
        <dbReference type="SAM" id="Phobius"/>
    </source>
</evidence>
<dbReference type="Pfam" id="PF13858">
    <property type="entry name" value="DUF4199"/>
    <property type="match status" value="1"/>
</dbReference>
<sequence length="190" mass="21956">MRTSTKIALLFAGIWFLGKYCFFYFQVLQTTEKYPIQVMWNILCLLLAMSIGSIVEKRKEVRSESSALGDIKSILGIGMIYTLVVGGLIYLYYAKIDPAYNENQIAVIQESMEKMVNNPEELKKFKAERPEFEAYSKEEILEKSAESIRPWYQASTVMTISLLGMLMLSVINALILTIIYRRVLFRQPRH</sequence>
<keyword evidence="1" id="KW-1133">Transmembrane helix</keyword>
<dbReference type="AlphaFoldDB" id="A0A556N796"/>
<dbReference type="RefSeq" id="WP_144331424.1">
    <property type="nucleotide sequence ID" value="NZ_VLPL01000001.1"/>
</dbReference>
<accession>A0A556N796</accession>
<feature type="transmembrane region" description="Helical" evidence="1">
    <location>
        <begin position="74"/>
        <end position="93"/>
    </location>
</feature>
<name>A0A556N796_9FLAO</name>
<protein>
    <submittedName>
        <fullName evidence="2">DUF4199 domain-containing protein</fullName>
    </submittedName>
</protein>